<dbReference type="GO" id="GO:0016853">
    <property type="term" value="F:isomerase activity"/>
    <property type="evidence" value="ECO:0007669"/>
    <property type="project" value="UniProtKB-KW"/>
</dbReference>
<evidence type="ECO:0000313" key="2">
    <source>
        <dbReference type="EMBL" id="SKB56907.1"/>
    </source>
</evidence>
<name>A0A1T5CBS3_9SPHI</name>
<proteinExistence type="predicted"/>
<evidence type="ECO:0000313" key="3">
    <source>
        <dbReference type="Proteomes" id="UP000190541"/>
    </source>
</evidence>
<evidence type="ECO:0000259" key="1">
    <source>
        <dbReference type="Pfam" id="PF14534"/>
    </source>
</evidence>
<keyword evidence="3" id="KW-1185">Reference proteome</keyword>
<dbReference type="InterPro" id="IPR027843">
    <property type="entry name" value="DUF4440"/>
</dbReference>
<protein>
    <submittedName>
        <fullName evidence="2">Ketosteroid isomerase homolog</fullName>
    </submittedName>
</protein>
<dbReference type="AlphaFoldDB" id="A0A1T5CBS3"/>
<dbReference type="STRING" id="623280.SAMN05660226_02047"/>
<gene>
    <name evidence="2" type="ORF">SAMN05660226_02047</name>
</gene>
<dbReference type="InterPro" id="IPR032710">
    <property type="entry name" value="NTF2-like_dom_sf"/>
</dbReference>
<sequence>MKRYKLMIVLAVVGLIACNPGNPDSGQEPSIAGTIEAFKKALVEADAEALDQLTAASLTYGHSSGLIENKEEFISALVDGTSNFLDIRLSDQQVTTSGDVAIVRHQLDAETEDAGKPRATIRLHVLTVWQHAGGQWKLLARQAVKTDR</sequence>
<dbReference type="Proteomes" id="UP000190541">
    <property type="component" value="Unassembled WGS sequence"/>
</dbReference>
<keyword evidence="2" id="KW-0413">Isomerase</keyword>
<accession>A0A1T5CBS3</accession>
<feature type="domain" description="DUF4440" evidence="1">
    <location>
        <begin position="32"/>
        <end position="138"/>
    </location>
</feature>
<organism evidence="2 3">
    <name type="scientific">Parapedobacter luteus</name>
    <dbReference type="NCBI Taxonomy" id="623280"/>
    <lineage>
        <taxon>Bacteria</taxon>
        <taxon>Pseudomonadati</taxon>
        <taxon>Bacteroidota</taxon>
        <taxon>Sphingobacteriia</taxon>
        <taxon>Sphingobacteriales</taxon>
        <taxon>Sphingobacteriaceae</taxon>
        <taxon>Parapedobacter</taxon>
    </lineage>
</organism>
<dbReference type="EMBL" id="FUYS01000004">
    <property type="protein sequence ID" value="SKB56907.1"/>
    <property type="molecule type" value="Genomic_DNA"/>
</dbReference>
<reference evidence="2 3" key="1">
    <citation type="submission" date="2017-02" db="EMBL/GenBank/DDBJ databases">
        <authorList>
            <person name="Peterson S.W."/>
        </authorList>
    </citation>
    <scope>NUCLEOTIDE SEQUENCE [LARGE SCALE GENOMIC DNA]</scope>
    <source>
        <strain evidence="2 3">DSM 22899</strain>
    </source>
</reference>
<dbReference type="Gene3D" id="3.10.450.50">
    <property type="match status" value="1"/>
</dbReference>
<dbReference type="PROSITE" id="PS51257">
    <property type="entry name" value="PROKAR_LIPOPROTEIN"/>
    <property type="match status" value="1"/>
</dbReference>
<dbReference type="SUPFAM" id="SSF54427">
    <property type="entry name" value="NTF2-like"/>
    <property type="match status" value="1"/>
</dbReference>
<dbReference type="Pfam" id="PF14534">
    <property type="entry name" value="DUF4440"/>
    <property type="match status" value="1"/>
</dbReference>